<dbReference type="EMBL" id="AP027151">
    <property type="protein sequence ID" value="BDV42050.1"/>
    <property type="molecule type" value="Genomic_DNA"/>
</dbReference>
<dbReference type="InterPro" id="IPR014755">
    <property type="entry name" value="Cu-Rt/internalin_Ig-like"/>
</dbReference>
<keyword evidence="1 2" id="KW-0732">Signal</keyword>
<dbReference type="PROSITE" id="PS50222">
    <property type="entry name" value="EF_HAND_2"/>
    <property type="match status" value="1"/>
</dbReference>
<evidence type="ECO:0000256" key="2">
    <source>
        <dbReference type="SAM" id="SignalP"/>
    </source>
</evidence>
<dbReference type="SUPFAM" id="SSF55486">
    <property type="entry name" value="Metalloproteases ('zincins'), catalytic domain"/>
    <property type="match status" value="1"/>
</dbReference>
<evidence type="ECO:0000256" key="1">
    <source>
        <dbReference type="ARBA" id="ARBA00022729"/>
    </source>
</evidence>
<dbReference type="InterPro" id="IPR032812">
    <property type="entry name" value="SbsA_Ig"/>
</dbReference>
<dbReference type="Pfam" id="PF13205">
    <property type="entry name" value="Big_5"/>
    <property type="match status" value="1"/>
</dbReference>
<dbReference type="Pfam" id="PF18998">
    <property type="entry name" value="Flg_new_2"/>
    <property type="match status" value="1"/>
</dbReference>
<dbReference type="Gene3D" id="2.60.40.1220">
    <property type="match status" value="1"/>
</dbReference>
<dbReference type="SUPFAM" id="SSF49899">
    <property type="entry name" value="Concanavalin A-like lectins/glucanases"/>
    <property type="match status" value="1"/>
</dbReference>
<reference evidence="4 5" key="1">
    <citation type="submission" date="2022-12" db="EMBL/GenBank/DDBJ databases">
        <title>Polyphasic characterization of Geotalea uranireducens NIT-SL11 newly isolated from a complex of sewage sludge and microbially reduced graphene oxide.</title>
        <authorList>
            <person name="Xie L."/>
            <person name="Yoshida N."/>
            <person name="Meng L."/>
        </authorList>
    </citation>
    <scope>NUCLEOTIDE SEQUENCE [LARGE SCALE GENOMIC DNA]</scope>
    <source>
        <strain evidence="4 5">NIT-SL11</strain>
    </source>
</reference>
<evidence type="ECO:0000313" key="4">
    <source>
        <dbReference type="EMBL" id="BDV42050.1"/>
    </source>
</evidence>
<dbReference type="InterPro" id="IPR008757">
    <property type="entry name" value="Peptidase_M6-like_domain"/>
</dbReference>
<proteinExistence type="predicted"/>
<feature type="signal peptide" evidence="2">
    <location>
        <begin position="1"/>
        <end position="33"/>
    </location>
</feature>
<gene>
    <name evidence="4" type="ORF">GURASL_09730</name>
</gene>
<dbReference type="Pfam" id="PF05547">
    <property type="entry name" value="Peptidase_M6"/>
    <property type="match status" value="1"/>
</dbReference>
<feature type="chain" id="PRO_5045430006" description="EF-hand domain-containing protein" evidence="2">
    <location>
        <begin position="34"/>
        <end position="1000"/>
    </location>
</feature>
<dbReference type="PANTHER" id="PTHR41775">
    <property type="entry name" value="SECRETED PROTEIN-RELATED"/>
    <property type="match status" value="1"/>
</dbReference>
<sequence length="1000" mass="104239">MRFNVQCAGRSVLIFLMLAVVLAGTVVSSPACPAAPTTVRLDNPDGSSFNGHIRGDEFQNWIETDSGHSVVRNRTTKAWEYAEKASDGTLRGSGQLVVPGQPAPALIKRHLKPQRNDAAAAQFSAGLQQIYQQRVSASSFTGTTSSTVTTSMAPGDWTPMPVSGSRKILLILVNFSDRTLTTSANDWYGSVFDTTPGVKSVANYYKDNSFSTLNIQPVSHTQADNPAGVVTVTVPYVHPYNGTSEQTWVPAAINAAASYVDFAALDTDGNGYLDRNEAVVYFIVAGFEKACSGETPSIWAHATSYGSGYFTAGGVKFQNYALNGELYATGVQGTMGVIAHEMGHQLCGLPDLYDTTSTNAGLGDFSLMAGGSWGADLGENQGTTPVALDAWSREYLGWLTPAAPPATGMLSVGTALSSNSAAIKLIDATKSTSEYFLAENRYPTGWDRGLLAYLGSDWSGGLLVTHIDITVGTQGSNDINAYVAGGHQGVMVEQASTAGCDMAAYDCPGSAHSLFYSGNSDAFTDVSTPDSKYYSTASSGLGLSLISTAGQSMNALFSKGTVPPVIAAVSPFEDDTDVSLGSTVTVTFSAEMNPATITGSTITLADSSGAVSGVVSYDAATKTASFTPTQPLQPSTVYTATVTTGAQDLNGTPLFSGKTWSFTTGSTFYSETFDTGALPGGWSVVDDAGTGAVWRFDDPGSRTNMTGGSGNFAIADSDNAGAVAMDTELRSPVLNLSGYSAVSLKFRTYFESWDNEVCDVDVSANGVAGPWTTVWSKSGGNYGPALEQLDISAQAARQSNVVIRFHYYNATYEYYWQVDEVELAGTLAPSRKTLSLTFSGAGNGSVNSSPAGIASTGAVSAQFDAGTPVTLMATPGATSAFSGWSGACTGTGSCIVTMDADRTVDAGFALVMRARVVGSATSDFDTLVNAFASPQNGASVAILAQSAVFIEDLVLNKNLNVFFKGGYDTGFSSNTGCWSTLDGTLTIGSGALTVENLIIQ</sequence>
<dbReference type="Gene3D" id="2.60.120.200">
    <property type="match status" value="1"/>
</dbReference>
<dbReference type="NCBIfam" id="TIGR03296">
    <property type="entry name" value="M6dom_TIGR03296"/>
    <property type="match status" value="1"/>
</dbReference>
<dbReference type="PANTHER" id="PTHR41775:SF1">
    <property type="entry name" value="PEPTIDASE M6-LIKE DOMAIN-CONTAINING PROTEIN"/>
    <property type="match status" value="1"/>
</dbReference>
<protein>
    <recommendedName>
        <fullName evidence="3">EF-hand domain-containing protein</fullName>
    </recommendedName>
</protein>
<name>A0ABN6VSH9_9BACT</name>
<feature type="domain" description="EF-hand" evidence="3">
    <location>
        <begin position="262"/>
        <end position="288"/>
    </location>
</feature>
<evidence type="ECO:0000259" key="3">
    <source>
        <dbReference type="PROSITE" id="PS50222"/>
    </source>
</evidence>
<organism evidence="4 5">
    <name type="scientific">Geotalea uraniireducens</name>
    <dbReference type="NCBI Taxonomy" id="351604"/>
    <lineage>
        <taxon>Bacteria</taxon>
        <taxon>Pseudomonadati</taxon>
        <taxon>Thermodesulfobacteriota</taxon>
        <taxon>Desulfuromonadia</taxon>
        <taxon>Geobacterales</taxon>
        <taxon>Geobacteraceae</taxon>
        <taxon>Geotalea</taxon>
    </lineage>
</organism>
<dbReference type="InterPro" id="IPR013320">
    <property type="entry name" value="ConA-like_dom_sf"/>
</dbReference>
<accession>A0ABN6VSH9</accession>
<dbReference type="Proteomes" id="UP001317705">
    <property type="component" value="Chromosome"/>
</dbReference>
<keyword evidence="5" id="KW-1185">Reference proteome</keyword>
<evidence type="ECO:0000313" key="5">
    <source>
        <dbReference type="Proteomes" id="UP001317705"/>
    </source>
</evidence>
<dbReference type="InterPro" id="IPR002048">
    <property type="entry name" value="EF_hand_dom"/>
</dbReference>
<dbReference type="InterPro" id="IPR044060">
    <property type="entry name" value="Bacterial_rp_domain"/>
</dbReference>